<evidence type="ECO:0000256" key="2">
    <source>
        <dbReference type="ARBA" id="ARBA00022670"/>
    </source>
</evidence>
<feature type="signal peptide" evidence="7">
    <location>
        <begin position="1"/>
        <end position="20"/>
    </location>
</feature>
<comment type="similarity">
    <text evidence="1">Belongs to the peptidase S28 family.</text>
</comment>
<dbReference type="Proteomes" id="UP000887574">
    <property type="component" value="Unplaced"/>
</dbReference>
<sequence length="1004" mass="113580">MNSTIFLLGLVVFLVVDLNASKTDELYLPIFSLTKSGINTNSYEKSADGVEQMFGQKVDHFGYDDTTFPQRYFVNKKFANDSKIHFLFVEGRVVADSSRVTNENTSIVRAAKDFKATVWSLEHRFFGKSRPADDTSLSSLYTLTVDQSLADIADFIKGQNKVSGEKISEMGTLALWFRQRYPSLSVGVVASSAPVQTTLDFYKYHKNVENTYYDYKQSCGASIAQALLTIRQLVQYDDGRYQISAALKLQPSLNTLRLMFPDFQYFFLNLATLFRAPVQFNQINNSGIVISVNEVCNIFEAKNVDDLSKVAKLAAYVMPFINDGEDFTSWPNNHTLLTQQLSKVKYDNDGGAVSARLALWQDCTQLGCTIPNNFFLNLCTDVFGDDYDVILLKKGLRKISKAYGNSFVYKGSNTVITIGSADPWRSVGFNMTADASSTIIQIKDGAQSADMALNQELERNFDQNITAPVLKEANSKRSNRTGSLPSLFSFTSFARRFNQKASDLLTKGNQTKAQINKRYSTYNSIQQDLDHFDSSINTTFTQYYYSNDYYGKSNGPCFLMLGGEGPISYGYVSYGTSMNTWARDFDATMFALEHRYYGTSLPTEDLSVDNLKWLTTEQALADTAVFVKAINQDKDIENPKWVVFGGSYAGNLAAWLRLKYPSLVVGAVASSAPVQAKVDLFEYLQIVSLSTRTYGYSKCAHNEKTEQEFNLCDKWESKYVNDKDVDLILAFYVFFVAEFVQYDDQDHDYVRKICEVYREIDDEVGANGKNPTDQEMDAKHLKVARIMADGVKAKARVSTVKQVNKANKNVKPKEKCPSYENYDYDPDCQDEEDSETSDSEEKDIFCEGLSYEAYVDMFQQITPFDSADRCWVWQTCNELGVFQSSNSGYNLFESTLPVNFNIDFCKDVFGPKFTRDYIDANVQFTNNNYGGQDFYNGTNVVFANGSEDPWHTLSVYEPLNPDTVLSILIKGTSHCEDMYEPEYDDKQVLVDARKKIKNEIAKWL</sequence>
<evidence type="ECO:0000256" key="4">
    <source>
        <dbReference type="ARBA" id="ARBA00022801"/>
    </source>
</evidence>
<dbReference type="AlphaFoldDB" id="A0A915DL25"/>
<feature type="region of interest" description="Disordered" evidence="6">
    <location>
        <begin position="806"/>
        <end position="841"/>
    </location>
</feature>
<dbReference type="PANTHER" id="PTHR11010">
    <property type="entry name" value="PROTEASE S28 PRO-X CARBOXYPEPTIDASE-RELATED"/>
    <property type="match status" value="1"/>
</dbReference>
<keyword evidence="4" id="KW-0378">Hydrolase</keyword>
<name>A0A915DL25_9BILA</name>
<evidence type="ECO:0000256" key="7">
    <source>
        <dbReference type="SAM" id="SignalP"/>
    </source>
</evidence>
<dbReference type="SUPFAM" id="SSF53474">
    <property type="entry name" value="alpha/beta-Hydrolases"/>
    <property type="match status" value="2"/>
</dbReference>
<evidence type="ECO:0000256" key="3">
    <source>
        <dbReference type="ARBA" id="ARBA00022729"/>
    </source>
</evidence>
<dbReference type="Gene3D" id="3.40.50.1820">
    <property type="entry name" value="alpha/beta hydrolase"/>
    <property type="match status" value="2"/>
</dbReference>
<dbReference type="PANTHER" id="PTHR11010:SF117">
    <property type="entry name" value="SERINE PROTEASE 16"/>
    <property type="match status" value="1"/>
</dbReference>
<accession>A0A915DL25</accession>
<feature type="chain" id="PRO_5037917668" evidence="7">
    <location>
        <begin position="21"/>
        <end position="1004"/>
    </location>
</feature>
<dbReference type="InterPro" id="IPR029058">
    <property type="entry name" value="AB_hydrolase_fold"/>
</dbReference>
<dbReference type="WBParaSite" id="jg21191">
    <property type="protein sequence ID" value="jg21191"/>
    <property type="gene ID" value="jg21191"/>
</dbReference>
<dbReference type="Pfam" id="PF05577">
    <property type="entry name" value="Peptidase_S28"/>
    <property type="match status" value="2"/>
</dbReference>
<keyword evidence="3 7" id="KW-0732">Signal</keyword>
<reference evidence="9" key="1">
    <citation type="submission" date="2022-11" db="UniProtKB">
        <authorList>
            <consortium name="WormBaseParasite"/>
        </authorList>
    </citation>
    <scope>IDENTIFICATION</scope>
</reference>
<keyword evidence="2" id="KW-0645">Protease</keyword>
<evidence type="ECO:0000313" key="8">
    <source>
        <dbReference type="Proteomes" id="UP000887574"/>
    </source>
</evidence>
<organism evidence="8 9">
    <name type="scientific">Ditylenchus dipsaci</name>
    <dbReference type="NCBI Taxonomy" id="166011"/>
    <lineage>
        <taxon>Eukaryota</taxon>
        <taxon>Metazoa</taxon>
        <taxon>Ecdysozoa</taxon>
        <taxon>Nematoda</taxon>
        <taxon>Chromadorea</taxon>
        <taxon>Rhabditida</taxon>
        <taxon>Tylenchina</taxon>
        <taxon>Tylenchomorpha</taxon>
        <taxon>Sphaerularioidea</taxon>
        <taxon>Anguinidae</taxon>
        <taxon>Anguininae</taxon>
        <taxon>Ditylenchus</taxon>
    </lineage>
</organism>
<evidence type="ECO:0000313" key="9">
    <source>
        <dbReference type="WBParaSite" id="jg21191"/>
    </source>
</evidence>
<keyword evidence="8" id="KW-1185">Reference proteome</keyword>
<feature type="compositionally biased region" description="Acidic residues" evidence="6">
    <location>
        <begin position="822"/>
        <end position="841"/>
    </location>
</feature>
<dbReference type="GO" id="GO:0008239">
    <property type="term" value="F:dipeptidyl-peptidase activity"/>
    <property type="evidence" value="ECO:0007669"/>
    <property type="project" value="TreeGrafter"/>
</dbReference>
<dbReference type="Gene3D" id="1.20.120.980">
    <property type="entry name" value="Serine carboxypeptidase S28, SKS domain"/>
    <property type="match status" value="2"/>
</dbReference>
<dbReference type="GO" id="GO:0070008">
    <property type="term" value="F:serine-type exopeptidase activity"/>
    <property type="evidence" value="ECO:0007669"/>
    <property type="project" value="InterPro"/>
</dbReference>
<keyword evidence="5" id="KW-0325">Glycoprotein</keyword>
<evidence type="ECO:0000256" key="6">
    <source>
        <dbReference type="SAM" id="MobiDB-lite"/>
    </source>
</evidence>
<evidence type="ECO:0000256" key="5">
    <source>
        <dbReference type="ARBA" id="ARBA00023180"/>
    </source>
</evidence>
<dbReference type="GO" id="GO:0006508">
    <property type="term" value="P:proteolysis"/>
    <property type="evidence" value="ECO:0007669"/>
    <property type="project" value="UniProtKB-KW"/>
</dbReference>
<protein>
    <submittedName>
        <fullName evidence="9">Uncharacterized protein</fullName>
    </submittedName>
</protein>
<proteinExistence type="inferred from homology"/>
<dbReference type="InterPro" id="IPR008758">
    <property type="entry name" value="Peptidase_S28"/>
</dbReference>
<evidence type="ECO:0000256" key="1">
    <source>
        <dbReference type="ARBA" id="ARBA00011079"/>
    </source>
</evidence>
<dbReference type="InterPro" id="IPR042269">
    <property type="entry name" value="Ser_carbopepase_S28_SKS"/>
</dbReference>